<dbReference type="EMBL" id="BTPD01000002">
    <property type="protein sequence ID" value="GMQ28136.1"/>
    <property type="molecule type" value="Genomic_DNA"/>
</dbReference>
<organism evidence="2 3">
    <name type="scientific">Algoriphagus confluentis</name>
    <dbReference type="NCBI Taxonomy" id="1697556"/>
    <lineage>
        <taxon>Bacteria</taxon>
        <taxon>Pseudomonadati</taxon>
        <taxon>Bacteroidota</taxon>
        <taxon>Cytophagia</taxon>
        <taxon>Cytophagales</taxon>
        <taxon>Cyclobacteriaceae</taxon>
        <taxon>Algoriphagus</taxon>
    </lineage>
</organism>
<evidence type="ECO:0000313" key="3">
    <source>
        <dbReference type="Proteomes" id="UP001338309"/>
    </source>
</evidence>
<name>A0ABQ6PJQ4_9BACT</name>
<dbReference type="InterPro" id="IPR026444">
    <property type="entry name" value="Secre_tail"/>
</dbReference>
<feature type="domain" description="Secretion system C-terminal sorting" evidence="1">
    <location>
        <begin position="32"/>
        <end position="108"/>
    </location>
</feature>
<evidence type="ECO:0000313" key="2">
    <source>
        <dbReference type="EMBL" id="GMQ28136.1"/>
    </source>
</evidence>
<dbReference type="Proteomes" id="UP001338309">
    <property type="component" value="Unassembled WGS sequence"/>
</dbReference>
<dbReference type="Pfam" id="PF18962">
    <property type="entry name" value="Por_Secre_tail"/>
    <property type="match status" value="1"/>
</dbReference>
<comment type="caution">
    <text evidence="2">The sequence shown here is derived from an EMBL/GenBank/DDBJ whole genome shotgun (WGS) entry which is preliminary data.</text>
</comment>
<protein>
    <recommendedName>
        <fullName evidence="1">Secretion system C-terminal sorting domain-containing protein</fullName>
    </recommendedName>
</protein>
<sequence length="112" mass="12395">MWLESLEDSQPFSDPVSCPPGGGCELCLLLAPNPSSTEVTISLQGVDEFEQKTGKKLEEGILYIYDLQGNLRKSGKILDKSTLSLSELPAGQYVVYYQNGRIITQKNLKIEK</sequence>
<reference evidence="2 3" key="1">
    <citation type="submission" date="2023-08" db="EMBL/GenBank/DDBJ databases">
        <title>Draft genome sequence of Algoriphagus confluentis.</title>
        <authorList>
            <person name="Takatani N."/>
            <person name="Hosokawa M."/>
            <person name="Sawabe T."/>
        </authorList>
    </citation>
    <scope>NUCLEOTIDE SEQUENCE [LARGE SCALE GENOMIC DNA]</scope>
    <source>
        <strain evidence="2 3">NBRC 111222</strain>
    </source>
</reference>
<proteinExistence type="predicted"/>
<evidence type="ECO:0000259" key="1">
    <source>
        <dbReference type="Pfam" id="PF18962"/>
    </source>
</evidence>
<gene>
    <name evidence="2" type="ORF">Aconfl_07790</name>
</gene>
<accession>A0ABQ6PJQ4</accession>
<dbReference type="NCBIfam" id="TIGR04183">
    <property type="entry name" value="Por_Secre_tail"/>
    <property type="match status" value="1"/>
</dbReference>
<keyword evidence="3" id="KW-1185">Reference proteome</keyword>